<protein>
    <recommendedName>
        <fullName evidence="7">Fibrinogen C-terminal domain-containing protein</fullName>
    </recommendedName>
</protein>
<accession>A0A1X7SDQ9</accession>
<keyword evidence="4" id="KW-0175">Coiled coil</keyword>
<dbReference type="InterPro" id="IPR037579">
    <property type="entry name" value="FIB_ANG-like"/>
</dbReference>
<sequence>MMKFTTKDRDNDVLSTNCATRFSAAWWYKNCYRAHLNSPYFHSGTVPSDGKGIIWHHWKGFTYSLKFTEMKVRHHN</sequence>
<dbReference type="InterPro" id="IPR014716">
    <property type="entry name" value="Fibrinogen_a/b/g_C_1"/>
</dbReference>
<evidence type="ECO:0000256" key="6">
    <source>
        <dbReference type="ARBA" id="ARBA00023180"/>
    </source>
</evidence>
<dbReference type="OMA" id="TNCATRF"/>
<proteinExistence type="predicted"/>
<evidence type="ECO:0000259" key="7">
    <source>
        <dbReference type="PROSITE" id="PS51406"/>
    </source>
</evidence>
<feature type="domain" description="Fibrinogen C-terminal" evidence="7">
    <location>
        <begin position="1"/>
        <end position="76"/>
    </location>
</feature>
<dbReference type="PANTHER" id="PTHR47221">
    <property type="entry name" value="FIBRINOGEN ALPHA CHAIN"/>
    <property type="match status" value="1"/>
</dbReference>
<keyword evidence="6" id="KW-0325">Glycoprotein</keyword>
<dbReference type="Pfam" id="PF00147">
    <property type="entry name" value="Fibrinogen_C"/>
    <property type="match status" value="1"/>
</dbReference>
<dbReference type="STRING" id="400682.A0A1X7SDQ9"/>
<dbReference type="EnsemblMetazoa" id="Aqu2.1.00192_001">
    <property type="protein sequence ID" value="Aqu2.1.00192_001"/>
    <property type="gene ID" value="Aqu2.1.00192"/>
</dbReference>
<evidence type="ECO:0000256" key="3">
    <source>
        <dbReference type="ARBA" id="ARBA00022729"/>
    </source>
</evidence>
<dbReference type="SUPFAM" id="SSF56496">
    <property type="entry name" value="Fibrinogen C-terminal domain-like"/>
    <property type="match status" value="1"/>
</dbReference>
<dbReference type="AlphaFoldDB" id="A0A1X7SDQ9"/>
<dbReference type="eggNOG" id="KOG2579">
    <property type="taxonomic scope" value="Eukaryota"/>
</dbReference>
<dbReference type="InterPro" id="IPR036056">
    <property type="entry name" value="Fibrinogen-like_C"/>
</dbReference>
<name>A0A1X7SDQ9_AMPQE</name>
<dbReference type="GO" id="GO:0005576">
    <property type="term" value="C:extracellular region"/>
    <property type="evidence" value="ECO:0007669"/>
    <property type="project" value="UniProtKB-SubCell"/>
</dbReference>
<reference evidence="8" key="1">
    <citation type="submission" date="2017-05" db="UniProtKB">
        <authorList>
            <consortium name="EnsemblMetazoa"/>
        </authorList>
    </citation>
    <scope>IDENTIFICATION</scope>
</reference>
<evidence type="ECO:0000256" key="2">
    <source>
        <dbReference type="ARBA" id="ARBA00022525"/>
    </source>
</evidence>
<dbReference type="PANTHER" id="PTHR47221:SF6">
    <property type="entry name" value="FIBRINOGEN ALPHA CHAIN"/>
    <property type="match status" value="1"/>
</dbReference>
<keyword evidence="5" id="KW-1015">Disulfide bond</keyword>
<keyword evidence="3" id="KW-0732">Signal</keyword>
<evidence type="ECO:0000313" key="8">
    <source>
        <dbReference type="EnsemblMetazoa" id="Aqu2.1.00192_001"/>
    </source>
</evidence>
<evidence type="ECO:0000256" key="1">
    <source>
        <dbReference type="ARBA" id="ARBA00004613"/>
    </source>
</evidence>
<comment type="subcellular location">
    <subcellularLocation>
        <location evidence="1">Secreted</location>
    </subcellularLocation>
</comment>
<keyword evidence="2" id="KW-0964">Secreted</keyword>
<dbReference type="InParanoid" id="A0A1X7SDQ9"/>
<evidence type="ECO:0000256" key="5">
    <source>
        <dbReference type="ARBA" id="ARBA00023157"/>
    </source>
</evidence>
<dbReference type="PROSITE" id="PS51406">
    <property type="entry name" value="FIBRINOGEN_C_2"/>
    <property type="match status" value="1"/>
</dbReference>
<dbReference type="InterPro" id="IPR002181">
    <property type="entry name" value="Fibrinogen_a/b/g_C_dom"/>
</dbReference>
<organism evidence="8">
    <name type="scientific">Amphimedon queenslandica</name>
    <name type="common">Sponge</name>
    <dbReference type="NCBI Taxonomy" id="400682"/>
    <lineage>
        <taxon>Eukaryota</taxon>
        <taxon>Metazoa</taxon>
        <taxon>Porifera</taxon>
        <taxon>Demospongiae</taxon>
        <taxon>Heteroscleromorpha</taxon>
        <taxon>Haplosclerida</taxon>
        <taxon>Niphatidae</taxon>
        <taxon>Amphimedon</taxon>
    </lineage>
</organism>
<evidence type="ECO:0000256" key="4">
    <source>
        <dbReference type="ARBA" id="ARBA00023054"/>
    </source>
</evidence>
<dbReference type="Gene3D" id="3.90.215.10">
    <property type="entry name" value="Gamma Fibrinogen, chain A, domain 1"/>
    <property type="match status" value="1"/>
</dbReference>